<sequence length="193" mass="21441">MQQSDLQTCTAFSSSHKIASGGIKDVALKVKEHLENHPQAAILIFDNQTSQQVEVDFRGTIDAVLKRLEKSGLLKEEEPAKGGPGRPKLGVTSKEVTLLPQHWDWLAKQPGGASVTLRRLVDEAKKKNAAKDLIRQAQDATYKFMTVMAGDLPDYEEALRALFAKDAEKFKKLIAKWPKDVRTHIQMLANPAL</sequence>
<reference evidence="1 2" key="1">
    <citation type="submission" date="2016-03" db="EMBL/GenBank/DDBJ databases">
        <authorList>
            <person name="Ploux O."/>
        </authorList>
    </citation>
    <scope>NUCLEOTIDE SEQUENCE [LARGE SCALE GENOMIC DNA]</scope>
    <source>
        <strain evidence="1 2">BER2</strain>
    </source>
</reference>
<dbReference type="OrthoDB" id="282960at2"/>
<dbReference type="RefSeq" id="WP_063242411.1">
    <property type="nucleotide sequence ID" value="NZ_LUKF01000001.1"/>
</dbReference>
<evidence type="ECO:0008006" key="3">
    <source>
        <dbReference type="Google" id="ProtNLM"/>
    </source>
</evidence>
<organism evidence="1 2">
    <name type="scientific">Bdellovibrio bacteriovorus</name>
    <dbReference type="NCBI Taxonomy" id="959"/>
    <lineage>
        <taxon>Bacteria</taxon>
        <taxon>Pseudomonadati</taxon>
        <taxon>Bdellovibrionota</taxon>
        <taxon>Bdellovibrionia</taxon>
        <taxon>Bdellovibrionales</taxon>
        <taxon>Pseudobdellovibrionaceae</taxon>
        <taxon>Bdellovibrio</taxon>
    </lineage>
</organism>
<evidence type="ECO:0000313" key="2">
    <source>
        <dbReference type="Proteomes" id="UP000075391"/>
    </source>
</evidence>
<proteinExistence type="predicted"/>
<evidence type="ECO:0000313" key="1">
    <source>
        <dbReference type="EMBL" id="KYG70637.1"/>
    </source>
</evidence>
<protein>
    <recommendedName>
        <fullName evidence="3">DUF2239 domain-containing protein</fullName>
    </recommendedName>
</protein>
<dbReference type="EMBL" id="LUKF01000001">
    <property type="protein sequence ID" value="KYG70637.1"/>
    <property type="molecule type" value="Genomic_DNA"/>
</dbReference>
<comment type="caution">
    <text evidence="1">The sequence shown here is derived from an EMBL/GenBank/DDBJ whole genome shotgun (WGS) entry which is preliminary data.</text>
</comment>
<name>A0A150WVT0_BDEBC</name>
<dbReference type="Pfam" id="PF09998">
    <property type="entry name" value="DUF2239"/>
    <property type="match status" value="1"/>
</dbReference>
<gene>
    <name evidence="1" type="ORF">AZI85_01495</name>
</gene>
<dbReference type="InterPro" id="IPR018715">
    <property type="entry name" value="DUF2239"/>
</dbReference>
<dbReference type="AlphaFoldDB" id="A0A150WVT0"/>
<accession>A0A150WVT0</accession>
<dbReference type="Proteomes" id="UP000075391">
    <property type="component" value="Unassembled WGS sequence"/>
</dbReference>